<dbReference type="EMBL" id="CP001964">
    <property type="protein sequence ID" value="ADG73751.1"/>
    <property type="molecule type" value="Genomic_DNA"/>
</dbReference>
<evidence type="ECO:0000256" key="2">
    <source>
        <dbReference type="ARBA" id="ARBA00011006"/>
    </source>
</evidence>
<reference evidence="8 9" key="1">
    <citation type="journal article" date="2010" name="Stand. Genomic Sci.">
        <title>Complete genome sequence of Cellulomonas flavigena type strain (134).</title>
        <authorList>
            <person name="Abt B."/>
            <person name="Foster B."/>
            <person name="Lapidus A."/>
            <person name="Clum A."/>
            <person name="Sun H."/>
            <person name="Pukall R."/>
            <person name="Lucas S."/>
            <person name="Glavina Del Rio T."/>
            <person name="Nolan M."/>
            <person name="Tice H."/>
            <person name="Cheng J.F."/>
            <person name="Pitluck S."/>
            <person name="Liolios K."/>
            <person name="Ivanova N."/>
            <person name="Mavromatis K."/>
            <person name="Ovchinnikova G."/>
            <person name="Pati A."/>
            <person name="Goodwin L."/>
            <person name="Chen A."/>
            <person name="Palaniappan K."/>
            <person name="Land M."/>
            <person name="Hauser L."/>
            <person name="Chang Y.J."/>
            <person name="Jeffries C.D."/>
            <person name="Rohde M."/>
            <person name="Goker M."/>
            <person name="Woyke T."/>
            <person name="Bristow J."/>
            <person name="Eisen J.A."/>
            <person name="Markowitz V."/>
            <person name="Hugenholtz P."/>
            <person name="Kyrpides N.C."/>
            <person name="Klenk H.P."/>
        </authorList>
    </citation>
    <scope>NUCLEOTIDE SEQUENCE [LARGE SCALE GENOMIC DNA]</scope>
    <source>
        <strain evidence="9">ATCC 482 / DSM 20109 / BCRC 11376 / JCM 18109 / NBRC 3775 / NCIMB 8073 / NRS 134</strain>
    </source>
</reference>
<dbReference type="GO" id="GO:0005886">
    <property type="term" value="C:plasma membrane"/>
    <property type="evidence" value="ECO:0007669"/>
    <property type="project" value="UniProtKB-SubCell"/>
</dbReference>
<feature type="transmembrane region" description="Helical" evidence="7">
    <location>
        <begin position="66"/>
        <end position="85"/>
    </location>
</feature>
<dbReference type="HOGENOM" id="CLU_160040_1_2_11"/>
<evidence type="ECO:0000256" key="1">
    <source>
        <dbReference type="ARBA" id="ARBA00004651"/>
    </source>
</evidence>
<dbReference type="RefSeq" id="WP_013116085.1">
    <property type="nucleotide sequence ID" value="NC_014151.1"/>
</dbReference>
<proteinExistence type="inferred from homology"/>
<feature type="transmembrane region" description="Helical" evidence="7">
    <location>
        <begin position="31"/>
        <end position="54"/>
    </location>
</feature>
<feature type="transmembrane region" description="Helical" evidence="7">
    <location>
        <begin position="6"/>
        <end position="24"/>
    </location>
</feature>
<name>D5UK09_CELFN</name>
<gene>
    <name evidence="8" type="ordered locus">Cfla_0841</name>
</gene>
<dbReference type="STRING" id="446466.Cfla_0841"/>
<evidence type="ECO:0000256" key="7">
    <source>
        <dbReference type="SAM" id="Phobius"/>
    </source>
</evidence>
<dbReference type="PANTHER" id="PTHR33884:SF3">
    <property type="entry name" value="UPF0410 PROTEIN YMGE"/>
    <property type="match status" value="1"/>
</dbReference>
<dbReference type="Proteomes" id="UP000000849">
    <property type="component" value="Chromosome"/>
</dbReference>
<evidence type="ECO:0000313" key="8">
    <source>
        <dbReference type="EMBL" id="ADG73751.1"/>
    </source>
</evidence>
<dbReference type="PANTHER" id="PTHR33884">
    <property type="entry name" value="UPF0410 PROTEIN YMGE"/>
    <property type="match status" value="1"/>
</dbReference>
<accession>D5UK09</accession>
<organism evidence="8 9">
    <name type="scientific">Cellulomonas flavigena (strain ATCC 482 / DSM 20109 / BCRC 11376 / JCM 18109 / NBRC 3775 / NCIMB 8073 / NRS 134)</name>
    <dbReference type="NCBI Taxonomy" id="446466"/>
    <lineage>
        <taxon>Bacteria</taxon>
        <taxon>Bacillati</taxon>
        <taxon>Actinomycetota</taxon>
        <taxon>Actinomycetes</taxon>
        <taxon>Micrococcales</taxon>
        <taxon>Cellulomonadaceae</taxon>
        <taxon>Cellulomonas</taxon>
    </lineage>
</organism>
<keyword evidence="6 7" id="KW-0472">Membrane</keyword>
<dbReference type="AlphaFoldDB" id="D5UK09"/>
<evidence type="ECO:0000313" key="9">
    <source>
        <dbReference type="Proteomes" id="UP000000849"/>
    </source>
</evidence>
<keyword evidence="3" id="KW-1003">Cell membrane</keyword>
<keyword evidence="5 7" id="KW-1133">Transmembrane helix</keyword>
<dbReference type="eggNOG" id="COG2261">
    <property type="taxonomic scope" value="Bacteria"/>
</dbReference>
<dbReference type="KEGG" id="cfl:Cfla_0841"/>
<comment type="similarity">
    <text evidence="2">Belongs to the UPF0410 family.</text>
</comment>
<dbReference type="InterPro" id="IPR007341">
    <property type="entry name" value="Transgly_assoc"/>
</dbReference>
<comment type="subcellular location">
    <subcellularLocation>
        <location evidence="1">Cell membrane</location>
        <topology evidence="1">Multi-pass membrane protein</topology>
    </subcellularLocation>
</comment>
<evidence type="ECO:0000256" key="3">
    <source>
        <dbReference type="ARBA" id="ARBA00022475"/>
    </source>
</evidence>
<evidence type="ECO:0000256" key="4">
    <source>
        <dbReference type="ARBA" id="ARBA00022692"/>
    </source>
</evidence>
<evidence type="ECO:0000256" key="5">
    <source>
        <dbReference type="ARBA" id="ARBA00022989"/>
    </source>
</evidence>
<protein>
    <submittedName>
        <fullName evidence="8">Membrane protein</fullName>
    </submittedName>
</protein>
<evidence type="ECO:0000256" key="6">
    <source>
        <dbReference type="ARBA" id="ARBA00023136"/>
    </source>
</evidence>
<sequence length="88" mass="9090">MGIGGIISAIVVGAIIGALGRLVVRGRQKISIIATILIGIVAALIGTWLASLFGWDTTDGPDVLEVVIQVALAALFVSLYAGYAGRRR</sequence>
<keyword evidence="4 7" id="KW-0812">Transmembrane</keyword>
<keyword evidence="9" id="KW-1185">Reference proteome</keyword>
<dbReference type="OrthoDB" id="5197368at2"/>